<keyword evidence="4" id="KW-1133">Transmembrane helix</keyword>
<dbReference type="CDD" id="cd14667">
    <property type="entry name" value="3D_containing_proteins"/>
    <property type="match status" value="1"/>
</dbReference>
<dbReference type="Proteomes" id="UP000620327">
    <property type="component" value="Unassembled WGS sequence"/>
</dbReference>
<evidence type="ECO:0000256" key="4">
    <source>
        <dbReference type="SAM" id="Phobius"/>
    </source>
</evidence>
<sequence>MSQRTEKIRRQVDQLRADVDALQTVWLAQEHHAAAELEASAKRARQAHRRAREAKAIAQTWRRNAILALILAGLTGCVALAISVKAAEEPTTPTEDEPAVFDTGRLSGDDTPAQEPEEPENELIEAALLASAHRLDNVTVTHYCICQQCCGKAPDHPAYGITASGRRATPYVSMAVDPSVIPLGADVLVDYGDGEIHYYRADDTGSGVDGRHIDLCVGSHAEALRMGVKTATVYWVAQEE</sequence>
<dbReference type="InterPro" id="IPR051933">
    <property type="entry name" value="Resuscitation_pf_RpfB"/>
</dbReference>
<evidence type="ECO:0000313" key="6">
    <source>
        <dbReference type="EMBL" id="MBC5771764.1"/>
    </source>
</evidence>
<organism evidence="6 7">
    <name type="scientific">Dysosmobacter segnis</name>
    <dbReference type="NCBI Taxonomy" id="2763042"/>
    <lineage>
        <taxon>Bacteria</taxon>
        <taxon>Bacillati</taxon>
        <taxon>Bacillota</taxon>
        <taxon>Clostridia</taxon>
        <taxon>Eubacteriales</taxon>
        <taxon>Oscillospiraceae</taxon>
        <taxon>Dysosmobacter</taxon>
    </lineage>
</organism>
<evidence type="ECO:0000256" key="3">
    <source>
        <dbReference type="SAM" id="MobiDB-lite"/>
    </source>
</evidence>
<dbReference type="PANTHER" id="PTHR39160">
    <property type="entry name" value="CELL WALL-BINDING PROTEIN YOCH"/>
    <property type="match status" value="1"/>
</dbReference>
<accession>A0A923MM66</accession>
<evidence type="ECO:0000256" key="1">
    <source>
        <dbReference type="ARBA" id="ARBA00022729"/>
    </source>
</evidence>
<dbReference type="InterPro" id="IPR036908">
    <property type="entry name" value="RlpA-like_sf"/>
</dbReference>
<dbReference type="PANTHER" id="PTHR39160:SF4">
    <property type="entry name" value="RESUSCITATION-PROMOTING FACTOR RPFB"/>
    <property type="match status" value="1"/>
</dbReference>
<dbReference type="GO" id="GO:0019867">
    <property type="term" value="C:outer membrane"/>
    <property type="evidence" value="ECO:0007669"/>
    <property type="project" value="InterPro"/>
</dbReference>
<feature type="region of interest" description="Disordered" evidence="3">
    <location>
        <begin position="88"/>
        <end position="117"/>
    </location>
</feature>
<keyword evidence="7" id="KW-1185">Reference proteome</keyword>
<dbReference type="InterPro" id="IPR010611">
    <property type="entry name" value="3D_dom"/>
</dbReference>
<keyword evidence="2" id="KW-0175">Coiled coil</keyword>
<dbReference type="SUPFAM" id="SSF50685">
    <property type="entry name" value="Barwin-like endoglucanases"/>
    <property type="match status" value="1"/>
</dbReference>
<protein>
    <submittedName>
        <fullName evidence="6">3D domain-containing protein</fullName>
    </submittedName>
</protein>
<dbReference type="RefSeq" id="WP_187015955.1">
    <property type="nucleotide sequence ID" value="NZ_JACOQI010000021.1"/>
</dbReference>
<evidence type="ECO:0000313" key="7">
    <source>
        <dbReference type="Proteomes" id="UP000620327"/>
    </source>
</evidence>
<dbReference type="AlphaFoldDB" id="A0A923MM66"/>
<evidence type="ECO:0000256" key="2">
    <source>
        <dbReference type="SAM" id="Coils"/>
    </source>
</evidence>
<evidence type="ECO:0000259" key="5">
    <source>
        <dbReference type="Pfam" id="PF06725"/>
    </source>
</evidence>
<name>A0A923MM66_9FIRM</name>
<dbReference type="InterPro" id="IPR059180">
    <property type="entry name" value="3D_YorM"/>
</dbReference>
<keyword evidence="4" id="KW-0812">Transmembrane</keyword>
<reference evidence="6" key="1">
    <citation type="submission" date="2020-08" db="EMBL/GenBank/DDBJ databases">
        <title>Genome public.</title>
        <authorList>
            <person name="Liu C."/>
            <person name="Sun Q."/>
        </authorList>
    </citation>
    <scope>NUCLEOTIDE SEQUENCE</scope>
    <source>
        <strain evidence="6">BX15</strain>
    </source>
</reference>
<gene>
    <name evidence="6" type="ORF">H8Z83_15795</name>
</gene>
<keyword evidence="4" id="KW-0472">Membrane</keyword>
<feature type="transmembrane region" description="Helical" evidence="4">
    <location>
        <begin position="65"/>
        <end position="84"/>
    </location>
</feature>
<dbReference type="GO" id="GO:0004553">
    <property type="term" value="F:hydrolase activity, hydrolyzing O-glycosyl compounds"/>
    <property type="evidence" value="ECO:0007669"/>
    <property type="project" value="InterPro"/>
</dbReference>
<feature type="domain" description="3D" evidence="5">
    <location>
        <begin position="173"/>
        <end position="235"/>
    </location>
</feature>
<comment type="caution">
    <text evidence="6">The sequence shown here is derived from an EMBL/GenBank/DDBJ whole genome shotgun (WGS) entry which is preliminary data.</text>
</comment>
<feature type="coiled-coil region" evidence="2">
    <location>
        <begin position="5"/>
        <end position="54"/>
    </location>
</feature>
<proteinExistence type="predicted"/>
<dbReference type="GO" id="GO:0009254">
    <property type="term" value="P:peptidoglycan turnover"/>
    <property type="evidence" value="ECO:0007669"/>
    <property type="project" value="InterPro"/>
</dbReference>
<dbReference type="Gene3D" id="2.40.40.10">
    <property type="entry name" value="RlpA-like domain"/>
    <property type="match status" value="1"/>
</dbReference>
<dbReference type="EMBL" id="JACOQI010000021">
    <property type="protein sequence ID" value="MBC5771764.1"/>
    <property type="molecule type" value="Genomic_DNA"/>
</dbReference>
<keyword evidence="1" id="KW-0732">Signal</keyword>
<dbReference type="Pfam" id="PF06725">
    <property type="entry name" value="3D"/>
    <property type="match status" value="1"/>
</dbReference>